<evidence type="ECO:0000256" key="1">
    <source>
        <dbReference type="SAM" id="Coils"/>
    </source>
</evidence>
<dbReference type="Gene3D" id="1.20.1170.10">
    <property type="match status" value="1"/>
</dbReference>
<keyword evidence="3" id="KW-1185">Reference proteome</keyword>
<name>A0A395NW94_TRIAR</name>
<feature type="coiled-coil region" evidence="1">
    <location>
        <begin position="149"/>
        <end position="176"/>
    </location>
</feature>
<sequence length="285" mass="31800">MPGLVGSNPSPRKYVEAAGKLTAEELSVVDANSASIPPIRQENQENFAIGADKTLTEDDESLELVKEMAKNAVAGASAIRLVFSEMDRKIQQIDAIHHSNFAPTLEGHRARFESLLENSQRFAIELSVYAEVYMNSFVSDFATWAKDKEEEHTQEIKGLEAEIEELIKKVAKLEKALIGLGISAAVVAALLPTTGPPGPFLLVKPPSVSSTFFFRLRCGYYWPRAITGLAVDLQKTKRKIEEKNKEIEDKNDQIKQIQEARIGLTELGEQQMEEFDENMLFIVNF</sequence>
<dbReference type="EMBL" id="PXOA01000127">
    <property type="protein sequence ID" value="RFU80067.1"/>
    <property type="molecule type" value="Genomic_DNA"/>
</dbReference>
<reference evidence="2 3" key="1">
    <citation type="journal article" date="2018" name="PLoS Pathog.">
        <title>Evolution of structural diversity of trichothecenes, a family of toxins produced by plant pathogenic and entomopathogenic fungi.</title>
        <authorList>
            <person name="Proctor R.H."/>
            <person name="McCormick S.P."/>
            <person name="Kim H.S."/>
            <person name="Cardoza R.E."/>
            <person name="Stanley A.M."/>
            <person name="Lindo L."/>
            <person name="Kelly A."/>
            <person name="Brown D.W."/>
            <person name="Lee T."/>
            <person name="Vaughan M.M."/>
            <person name="Alexander N.J."/>
            <person name="Busman M."/>
            <person name="Gutierrez S."/>
        </authorList>
    </citation>
    <scope>NUCLEOTIDE SEQUENCE [LARGE SCALE GENOMIC DNA]</scope>
    <source>
        <strain evidence="2 3">IBT 40837</strain>
    </source>
</reference>
<feature type="coiled-coil region" evidence="1">
    <location>
        <begin position="226"/>
        <end position="260"/>
    </location>
</feature>
<dbReference type="OrthoDB" id="5099888at2759"/>
<dbReference type="SUPFAM" id="SSF58100">
    <property type="entry name" value="Bacterial hemolysins"/>
    <property type="match status" value="1"/>
</dbReference>
<accession>A0A395NW94</accession>
<proteinExistence type="predicted"/>
<dbReference type="AlphaFoldDB" id="A0A395NW94"/>
<protein>
    <submittedName>
        <fullName evidence="2">Uncharacterized protein</fullName>
    </submittedName>
</protein>
<comment type="caution">
    <text evidence="2">The sequence shown here is derived from an EMBL/GenBank/DDBJ whole genome shotgun (WGS) entry which is preliminary data.</text>
</comment>
<organism evidence="2 3">
    <name type="scientific">Trichoderma arundinaceum</name>
    <dbReference type="NCBI Taxonomy" id="490622"/>
    <lineage>
        <taxon>Eukaryota</taxon>
        <taxon>Fungi</taxon>
        <taxon>Dikarya</taxon>
        <taxon>Ascomycota</taxon>
        <taxon>Pezizomycotina</taxon>
        <taxon>Sordariomycetes</taxon>
        <taxon>Hypocreomycetidae</taxon>
        <taxon>Hypocreales</taxon>
        <taxon>Hypocreaceae</taxon>
        <taxon>Trichoderma</taxon>
    </lineage>
</organism>
<evidence type="ECO:0000313" key="2">
    <source>
        <dbReference type="EMBL" id="RFU80067.1"/>
    </source>
</evidence>
<dbReference type="Proteomes" id="UP000266272">
    <property type="component" value="Unassembled WGS sequence"/>
</dbReference>
<keyword evidence="1" id="KW-0175">Coiled coil</keyword>
<gene>
    <name evidence="2" type="ORF">TARUN_2185</name>
</gene>
<evidence type="ECO:0000313" key="3">
    <source>
        <dbReference type="Proteomes" id="UP000266272"/>
    </source>
</evidence>